<protein>
    <recommendedName>
        <fullName evidence="3">RNase H type-1 domain-containing protein</fullName>
    </recommendedName>
</protein>
<reference evidence="1 2" key="1">
    <citation type="submission" date="2024-12" db="EMBL/GenBank/DDBJ databases">
        <title>The unique morphological basis and parallel evolutionary history of personate flowers in Penstemon.</title>
        <authorList>
            <person name="Depatie T.H."/>
            <person name="Wessinger C.A."/>
        </authorList>
    </citation>
    <scope>NUCLEOTIDE SEQUENCE [LARGE SCALE GENOMIC DNA]</scope>
    <source>
        <strain evidence="1">WTNN_2</strain>
        <tissue evidence="1">Leaf</tissue>
    </source>
</reference>
<dbReference type="Proteomes" id="UP001634393">
    <property type="component" value="Unassembled WGS sequence"/>
</dbReference>
<accession>A0ABD3TBQ1</accession>
<organism evidence="1 2">
    <name type="scientific">Penstemon smallii</name>
    <dbReference type="NCBI Taxonomy" id="265156"/>
    <lineage>
        <taxon>Eukaryota</taxon>
        <taxon>Viridiplantae</taxon>
        <taxon>Streptophyta</taxon>
        <taxon>Embryophyta</taxon>
        <taxon>Tracheophyta</taxon>
        <taxon>Spermatophyta</taxon>
        <taxon>Magnoliopsida</taxon>
        <taxon>eudicotyledons</taxon>
        <taxon>Gunneridae</taxon>
        <taxon>Pentapetalae</taxon>
        <taxon>asterids</taxon>
        <taxon>lamiids</taxon>
        <taxon>Lamiales</taxon>
        <taxon>Plantaginaceae</taxon>
        <taxon>Cheloneae</taxon>
        <taxon>Penstemon</taxon>
    </lineage>
</organism>
<gene>
    <name evidence="1" type="ORF">ACJIZ3_008973</name>
</gene>
<dbReference type="PANTHER" id="PTHR47723">
    <property type="entry name" value="OS05G0353850 PROTEIN"/>
    <property type="match status" value="1"/>
</dbReference>
<evidence type="ECO:0008006" key="3">
    <source>
        <dbReference type="Google" id="ProtNLM"/>
    </source>
</evidence>
<dbReference type="AlphaFoldDB" id="A0ABD3TBQ1"/>
<dbReference type="InterPro" id="IPR036397">
    <property type="entry name" value="RNaseH_sf"/>
</dbReference>
<dbReference type="CDD" id="cd06222">
    <property type="entry name" value="RNase_H_like"/>
    <property type="match status" value="1"/>
</dbReference>
<dbReference type="Gene3D" id="3.30.420.10">
    <property type="entry name" value="Ribonuclease H-like superfamily/Ribonuclease H"/>
    <property type="match status" value="1"/>
</dbReference>
<dbReference type="PANTHER" id="PTHR47723:SF19">
    <property type="entry name" value="POLYNUCLEOTIDYL TRANSFERASE, RIBONUCLEASE H-LIKE SUPERFAMILY PROTEIN"/>
    <property type="match status" value="1"/>
</dbReference>
<comment type="caution">
    <text evidence="1">The sequence shown here is derived from an EMBL/GenBank/DDBJ whole genome shotgun (WGS) entry which is preliminary data.</text>
</comment>
<name>A0ABD3TBQ1_9LAMI</name>
<dbReference type="InterPro" id="IPR044730">
    <property type="entry name" value="RNase_H-like_dom_plant"/>
</dbReference>
<dbReference type="InterPro" id="IPR053151">
    <property type="entry name" value="RNase_H-like"/>
</dbReference>
<evidence type="ECO:0000313" key="1">
    <source>
        <dbReference type="EMBL" id="KAL3834237.1"/>
    </source>
</evidence>
<dbReference type="InterPro" id="IPR012337">
    <property type="entry name" value="RNaseH-like_sf"/>
</dbReference>
<keyword evidence="2" id="KW-1185">Reference proteome</keyword>
<evidence type="ECO:0000313" key="2">
    <source>
        <dbReference type="Proteomes" id="UP001634393"/>
    </source>
</evidence>
<sequence>MTMASTVSRDGCFKLNTDASVSKLIGSSEPEENNMLMESKGSFKLETGYDDDKWKKPKYGYKASAGGLIRDHTGEWMVGFTARLELCDIISAELQAKVIIESDSEQAVNLIKNPKWNSENHPLGCIIESDWELFHICREKNMCADAMANKAKNQMKPLKIWEETPPGRVHDLVSADMYDYVVY</sequence>
<dbReference type="SUPFAM" id="SSF53098">
    <property type="entry name" value="Ribonuclease H-like"/>
    <property type="match status" value="1"/>
</dbReference>
<dbReference type="EMBL" id="JBJXBP010000004">
    <property type="protein sequence ID" value="KAL3834237.1"/>
    <property type="molecule type" value="Genomic_DNA"/>
</dbReference>
<proteinExistence type="predicted"/>